<comment type="caution">
    <text evidence="1">The sequence shown here is derived from an EMBL/GenBank/DDBJ whole genome shotgun (WGS) entry which is preliminary data.</text>
</comment>
<dbReference type="EMBL" id="JAZBJO010000020">
    <property type="protein sequence ID" value="MEE4595723.1"/>
    <property type="molecule type" value="Genomic_DNA"/>
</dbReference>
<name>A0ABU7Q2Z2_9ACTN</name>
<accession>A0ABU7Q2Z2</accession>
<organism evidence="1 2">
    <name type="scientific">Streptomyces asiaticus subsp. ignotus</name>
    <dbReference type="NCBI Taxonomy" id="3098222"/>
    <lineage>
        <taxon>Bacteria</taxon>
        <taxon>Bacillati</taxon>
        <taxon>Actinomycetota</taxon>
        <taxon>Actinomycetes</taxon>
        <taxon>Kitasatosporales</taxon>
        <taxon>Streptomycetaceae</taxon>
        <taxon>Streptomyces</taxon>
        <taxon>Streptomyces violaceusniger group</taxon>
    </lineage>
</organism>
<protein>
    <submittedName>
        <fullName evidence="1">Uncharacterized protein</fullName>
    </submittedName>
</protein>
<dbReference type="Proteomes" id="UP001354709">
    <property type="component" value="Unassembled WGS sequence"/>
</dbReference>
<keyword evidence="2" id="KW-1185">Reference proteome</keyword>
<proteinExistence type="predicted"/>
<dbReference type="RefSeq" id="WP_330811940.1">
    <property type="nucleotide sequence ID" value="NZ_JAZBJO010000020.1"/>
</dbReference>
<reference evidence="1 2" key="1">
    <citation type="submission" date="2023-11" db="EMBL/GenBank/DDBJ databases">
        <title>30 novel species of actinomycetes from the DSMZ collection.</title>
        <authorList>
            <person name="Nouioui I."/>
        </authorList>
    </citation>
    <scope>NUCLEOTIDE SEQUENCE [LARGE SCALE GENOMIC DNA]</scope>
    <source>
        <strain evidence="1 2">DSM 41524</strain>
    </source>
</reference>
<gene>
    <name evidence="1" type="ORF">V2J94_28190</name>
</gene>
<sequence length="52" mass="5463">MITADGTGQMVLNSPERALRWFTRGGGEGGVTARLVWLSRSGGATFDHAEAA</sequence>
<evidence type="ECO:0000313" key="2">
    <source>
        <dbReference type="Proteomes" id="UP001354709"/>
    </source>
</evidence>
<evidence type="ECO:0000313" key="1">
    <source>
        <dbReference type="EMBL" id="MEE4595723.1"/>
    </source>
</evidence>